<dbReference type="RefSeq" id="WP_024108132.1">
    <property type="nucleotide sequence ID" value="NZ_CP038499.1"/>
</dbReference>
<reference evidence="1 3" key="1">
    <citation type="submission" date="2018-05" db="EMBL/GenBank/DDBJ databases">
        <title>Genomic diversity of pathogens causing Blackleg of Potato in Pakistan.</title>
        <authorList>
            <person name="Sarfraz S."/>
            <person name="Riaz K."/>
            <person name="Oulghazi S."/>
            <person name="Cigna J."/>
            <person name="Sahi S.T."/>
            <person name="Khan S.H."/>
            <person name="Hameed A."/>
            <person name="Faure D."/>
        </authorList>
    </citation>
    <scope>NUCLEOTIDE SEQUENCE [LARGE SCALE GENOMIC DNA]</scope>
    <source>
        <strain evidence="1 3">SS70</strain>
    </source>
</reference>
<gene>
    <name evidence="2" type="ORF">D5077_10250</name>
    <name evidence="1" type="ORF">DF213_03025</name>
</gene>
<name>A0AAX1CAF8_9GAMM</name>
<dbReference type="InterPro" id="IPR049245">
    <property type="entry name" value="DUF6880"/>
</dbReference>
<sequence>MVRELTKKQLAALNELSRDTLVEIVLALTHEHKPVRDRLVNGWLSEPDDVLKRLEKAYNHEANGRHFYDYYAADGFFADLERDIVAPLGKLIPAHFLRVEALAARMILDFERLSQQVDTSSGSWMGYLSALFEVWIAALAQQKEASPALIAGKIYAVAQKDEWFVFERLADWRGELGTETLRALRDLLLKDGHDDDAFVLSLAVRDVEGAKALFERSHIGNVKAVLQLCALLVDERRASEAIVILQALKQGPREWMLPKKEWATLLVDALLEEGRKEDARQVAEATFRQAPEACFWQLYLKSGGDAERDFSRFLTAAITVGFEHSVQFLSDLEQYSLVNDLIMGKSEYSLALPDGIQGSFWRTLSSTLKKQGFYSGAILLRRRLAESAISTASSRHYSSAASDAKQAIDYARSAGESGWREETLGWLQALHREHFRKYALWKLMQEKIPALQVTKQGVALVD</sequence>
<evidence type="ECO:0000313" key="2">
    <source>
        <dbReference type="EMBL" id="RJL73159.1"/>
    </source>
</evidence>
<dbReference type="AlphaFoldDB" id="A0AAX1CAF8"/>
<evidence type="ECO:0000313" key="4">
    <source>
        <dbReference type="Proteomes" id="UP000266633"/>
    </source>
</evidence>
<evidence type="ECO:0008006" key="5">
    <source>
        <dbReference type="Google" id="ProtNLM"/>
    </source>
</evidence>
<organism evidence="1 3">
    <name type="scientific">Dickeya dianthicola</name>
    <dbReference type="NCBI Taxonomy" id="204039"/>
    <lineage>
        <taxon>Bacteria</taxon>
        <taxon>Pseudomonadati</taxon>
        <taxon>Pseudomonadota</taxon>
        <taxon>Gammaproteobacteria</taxon>
        <taxon>Enterobacterales</taxon>
        <taxon>Pectobacteriaceae</taxon>
        <taxon>Dickeya</taxon>
    </lineage>
</organism>
<dbReference type="EMBL" id="QZDO01000031">
    <property type="protein sequence ID" value="RJL73159.1"/>
    <property type="molecule type" value="Genomic_DNA"/>
</dbReference>
<keyword evidence="4" id="KW-1185">Reference proteome</keyword>
<protein>
    <recommendedName>
        <fullName evidence="5">Zorya protein ZorC EH domain-containing protein</fullName>
    </recommendedName>
</protein>
<proteinExistence type="predicted"/>
<evidence type="ECO:0000313" key="1">
    <source>
        <dbReference type="EMBL" id="PWD75105.1"/>
    </source>
</evidence>
<dbReference type="Pfam" id="PF21810">
    <property type="entry name" value="DUF6880"/>
    <property type="match status" value="1"/>
</dbReference>
<dbReference type="Proteomes" id="UP000266633">
    <property type="component" value="Unassembled WGS sequence"/>
</dbReference>
<dbReference type="Proteomes" id="UP000245055">
    <property type="component" value="Unassembled WGS sequence"/>
</dbReference>
<accession>A0AAX1CAF8</accession>
<comment type="caution">
    <text evidence="1">The sequence shown here is derived from an EMBL/GenBank/DDBJ whole genome shotgun (WGS) entry which is preliminary data.</text>
</comment>
<evidence type="ECO:0000313" key="3">
    <source>
        <dbReference type="Proteomes" id="UP000245055"/>
    </source>
</evidence>
<reference evidence="2 4" key="2">
    <citation type="submission" date="2018-09" db="EMBL/GenBank/DDBJ databases">
        <title>Phylogenetic diversity of Pectobacterium and Dickeya strains causing blackleg disease of potato in Morocco.</title>
        <authorList>
            <person name="Oulghazi S."/>
            <person name="Moumni M."/>
            <person name="Faure D."/>
        </authorList>
    </citation>
    <scope>NUCLEOTIDE SEQUENCE [LARGE SCALE GENOMIC DNA]</scope>
    <source>
        <strain evidence="2 4">S4.16.03.LID</strain>
    </source>
</reference>
<dbReference type="EMBL" id="QESZ01000004">
    <property type="protein sequence ID" value="PWD75105.1"/>
    <property type="molecule type" value="Genomic_DNA"/>
</dbReference>